<dbReference type="EMBL" id="JAPQKL010000006">
    <property type="protein sequence ID" value="KAJ5124896.1"/>
    <property type="molecule type" value="Genomic_DNA"/>
</dbReference>
<organism evidence="1 2">
    <name type="scientific">Penicillium bovifimosum</name>
    <dbReference type="NCBI Taxonomy" id="126998"/>
    <lineage>
        <taxon>Eukaryota</taxon>
        <taxon>Fungi</taxon>
        <taxon>Dikarya</taxon>
        <taxon>Ascomycota</taxon>
        <taxon>Pezizomycotina</taxon>
        <taxon>Eurotiomycetes</taxon>
        <taxon>Eurotiomycetidae</taxon>
        <taxon>Eurotiales</taxon>
        <taxon>Aspergillaceae</taxon>
        <taxon>Penicillium</taxon>
    </lineage>
</organism>
<keyword evidence="2" id="KW-1185">Reference proteome</keyword>
<dbReference type="RefSeq" id="XP_056519295.1">
    <property type="nucleotide sequence ID" value="XM_056669465.1"/>
</dbReference>
<evidence type="ECO:0000313" key="1">
    <source>
        <dbReference type="EMBL" id="KAJ5124896.1"/>
    </source>
</evidence>
<gene>
    <name evidence="1" type="ORF">N7515_008721</name>
</gene>
<reference evidence="1" key="1">
    <citation type="submission" date="2022-11" db="EMBL/GenBank/DDBJ databases">
        <authorList>
            <person name="Petersen C."/>
        </authorList>
    </citation>
    <scope>NUCLEOTIDE SEQUENCE</scope>
    <source>
        <strain evidence="1">IBT 22155</strain>
    </source>
</reference>
<comment type="caution">
    <text evidence="1">The sequence shown here is derived from an EMBL/GenBank/DDBJ whole genome shotgun (WGS) entry which is preliminary data.</text>
</comment>
<dbReference type="AlphaFoldDB" id="A0A9W9GNG6"/>
<proteinExistence type="predicted"/>
<sequence>MNSVDDILTFFITRSSYCRSLRSCAICRFEASSIKGQRITRIDTHSKPYAQPIKSPMRNEIRDHPSHFRCNLEAESTETRGSGCPVRTASLSTEWSPFAPEDKDQIRWSVDNALVLKLDRDICKIRGTLRSEKKSLPQADK</sequence>
<evidence type="ECO:0000313" key="2">
    <source>
        <dbReference type="Proteomes" id="UP001149079"/>
    </source>
</evidence>
<accession>A0A9W9GNG6</accession>
<protein>
    <submittedName>
        <fullName evidence="1">Uncharacterized protein</fullName>
    </submittedName>
</protein>
<reference evidence="1" key="2">
    <citation type="journal article" date="2023" name="IMA Fungus">
        <title>Comparative genomic study of the Penicillium genus elucidates a diverse pangenome and 15 lateral gene transfer events.</title>
        <authorList>
            <person name="Petersen C."/>
            <person name="Sorensen T."/>
            <person name="Nielsen M.R."/>
            <person name="Sondergaard T.E."/>
            <person name="Sorensen J.L."/>
            <person name="Fitzpatrick D.A."/>
            <person name="Frisvad J.C."/>
            <person name="Nielsen K.L."/>
        </authorList>
    </citation>
    <scope>NUCLEOTIDE SEQUENCE</scope>
    <source>
        <strain evidence="1">IBT 22155</strain>
    </source>
</reference>
<dbReference type="Proteomes" id="UP001149079">
    <property type="component" value="Unassembled WGS sequence"/>
</dbReference>
<dbReference type="GeneID" id="81408635"/>
<name>A0A9W9GNG6_9EURO</name>